<evidence type="ECO:0000313" key="3">
    <source>
        <dbReference type="Proteomes" id="UP000785679"/>
    </source>
</evidence>
<accession>A0A8J8NU17</accession>
<dbReference type="Pfam" id="PF02493">
    <property type="entry name" value="MORN"/>
    <property type="match status" value="6"/>
</dbReference>
<dbReference type="InterPro" id="IPR003409">
    <property type="entry name" value="MORN"/>
</dbReference>
<dbReference type="SUPFAM" id="SSF82185">
    <property type="entry name" value="Histone H3 K4-specific methyltransferase SET7/9 N-terminal domain"/>
    <property type="match status" value="1"/>
</dbReference>
<evidence type="ECO:0000256" key="1">
    <source>
        <dbReference type="ARBA" id="ARBA00022737"/>
    </source>
</evidence>
<proteinExistence type="predicted"/>
<evidence type="ECO:0000313" key="2">
    <source>
        <dbReference type="EMBL" id="TNV80714.1"/>
    </source>
</evidence>
<organism evidence="2 3">
    <name type="scientific">Halteria grandinella</name>
    <dbReference type="NCBI Taxonomy" id="5974"/>
    <lineage>
        <taxon>Eukaryota</taxon>
        <taxon>Sar</taxon>
        <taxon>Alveolata</taxon>
        <taxon>Ciliophora</taxon>
        <taxon>Intramacronucleata</taxon>
        <taxon>Spirotrichea</taxon>
        <taxon>Stichotrichia</taxon>
        <taxon>Sporadotrichida</taxon>
        <taxon>Halteriidae</taxon>
        <taxon>Halteria</taxon>
    </lineage>
</organism>
<dbReference type="AlphaFoldDB" id="A0A8J8NU17"/>
<gene>
    <name evidence="2" type="ORF">FGO68_gene4947</name>
</gene>
<dbReference type="PANTHER" id="PTHR23084">
    <property type="entry name" value="PHOSPHATIDYLINOSITOL-4-PHOSPHATE 5-KINASE RELATED"/>
    <property type="match status" value="1"/>
</dbReference>
<dbReference type="OrthoDB" id="437960at2759"/>
<keyword evidence="3" id="KW-1185">Reference proteome</keyword>
<reference evidence="2" key="1">
    <citation type="submission" date="2019-06" db="EMBL/GenBank/DDBJ databases">
        <authorList>
            <person name="Zheng W."/>
        </authorList>
    </citation>
    <scope>NUCLEOTIDE SEQUENCE</scope>
    <source>
        <strain evidence="2">QDHG01</strain>
    </source>
</reference>
<dbReference type="SMART" id="SM00698">
    <property type="entry name" value="MORN"/>
    <property type="match status" value="6"/>
</dbReference>
<keyword evidence="1" id="KW-0677">Repeat</keyword>
<dbReference type="PANTHER" id="PTHR23084:SF263">
    <property type="entry name" value="MORN REPEAT-CONTAINING PROTEIN 1"/>
    <property type="match status" value="1"/>
</dbReference>
<dbReference type="Proteomes" id="UP000785679">
    <property type="component" value="Unassembled WGS sequence"/>
</dbReference>
<dbReference type="EMBL" id="RRYP01007130">
    <property type="protein sequence ID" value="TNV80714.1"/>
    <property type="molecule type" value="Genomic_DNA"/>
</dbReference>
<protein>
    <submittedName>
        <fullName evidence="2">Uncharacterized protein</fullName>
    </submittedName>
</protein>
<name>A0A8J8NU17_HALGN</name>
<comment type="caution">
    <text evidence="2">The sequence shown here is derived from an EMBL/GenBank/DDBJ whole genome shotgun (WGS) entry which is preliminary data.</text>
</comment>
<dbReference type="Gene3D" id="2.20.110.10">
    <property type="entry name" value="Histone H3 K4-specific methyltransferase SET7/9 N-terminal domain"/>
    <property type="match status" value="2"/>
</dbReference>
<sequence length="333" mass="38686">MQIYLARVLLLEKNPHIRPNIKSILQNPVIKSKIIEIYEQEDQKVPKLRMQEESKDTFEKDSVNIAKIKQPQEYQPHNLINPIGSRQIVQNGLNQFLQQIREIGYDSLVDAALLHGISLDQSQFSGLEDRVNYEDLEPGIYYGQHVNGQRDGFGILFTTKEGVPYLYECEWTKGAPTKGRFIWSSNNKWGEYEGEFDEIYQMAGIGKYSYYDGDTYQGQFKRNLMNGYGKFKFSNGDIYEGKWKDDNKVGIGKYRWHTGDVYEGLYKDDKMHGLGRYTYASGNYTEGQWQNGKRVGEHKQYSSEGKHLQVLLIQMGQLSNKGKHWKLNDPIYN</sequence>